<feature type="transmembrane region" description="Helical" evidence="1">
    <location>
        <begin position="118"/>
        <end position="137"/>
    </location>
</feature>
<organism evidence="3 4">
    <name type="scientific">Planococcus maitriensis</name>
    <dbReference type="NCBI Taxonomy" id="221799"/>
    <lineage>
        <taxon>Bacteria</taxon>
        <taxon>Bacillati</taxon>
        <taxon>Bacillota</taxon>
        <taxon>Bacilli</taxon>
        <taxon>Bacillales</taxon>
        <taxon>Caryophanaceae</taxon>
        <taxon>Planococcus</taxon>
    </lineage>
</organism>
<keyword evidence="1" id="KW-1133">Transmembrane helix</keyword>
<evidence type="ECO:0000313" key="3">
    <source>
        <dbReference type="EMBL" id="RAZ67099.1"/>
    </source>
</evidence>
<dbReference type="Pfam" id="PF07853">
    <property type="entry name" value="DUF1648"/>
    <property type="match status" value="1"/>
</dbReference>
<feature type="transmembrane region" description="Helical" evidence="1">
    <location>
        <begin position="66"/>
        <end position="83"/>
    </location>
</feature>
<sequence length="168" mass="19274">MSNIWGRPKIKIPKTKSEWMWDAIGFTFYFGSLIFLIAVYNLLPEEVPVHYNALGEVDRWGMKGELFILPAVAAFIIIFLQLLEKFPQSHNYSERLNETNAKEFYLHSRKLMNQFKNISVIILTSILVESIFVAQGWGNGFGAWFLPLVVLIGLTPIVIGIIKQKKIN</sequence>
<gene>
    <name evidence="3" type="ORF">DP119_12450</name>
</gene>
<name>A0A365K4J0_9BACL</name>
<keyword evidence="1" id="KW-0812">Transmembrane</keyword>
<feature type="transmembrane region" description="Helical" evidence="1">
    <location>
        <begin position="143"/>
        <end position="162"/>
    </location>
</feature>
<keyword evidence="4" id="KW-1185">Reference proteome</keyword>
<dbReference type="AlphaFoldDB" id="A0A365K4J0"/>
<dbReference type="Proteomes" id="UP000251869">
    <property type="component" value="Unassembled WGS sequence"/>
</dbReference>
<accession>A0A365K4J0</accession>
<dbReference type="RefSeq" id="WP_112233478.1">
    <property type="nucleotide sequence ID" value="NZ_QLZQ01000005.1"/>
</dbReference>
<proteinExistence type="predicted"/>
<protein>
    <recommendedName>
        <fullName evidence="2">DUF1648 domain-containing protein</fullName>
    </recommendedName>
</protein>
<evidence type="ECO:0000256" key="1">
    <source>
        <dbReference type="SAM" id="Phobius"/>
    </source>
</evidence>
<feature type="transmembrane region" description="Helical" evidence="1">
    <location>
        <begin position="21"/>
        <end position="43"/>
    </location>
</feature>
<feature type="domain" description="DUF1648" evidence="2">
    <location>
        <begin position="30"/>
        <end position="73"/>
    </location>
</feature>
<keyword evidence="1" id="KW-0472">Membrane</keyword>
<comment type="caution">
    <text evidence="3">The sequence shown here is derived from an EMBL/GenBank/DDBJ whole genome shotgun (WGS) entry which is preliminary data.</text>
</comment>
<dbReference type="OrthoDB" id="9808690at2"/>
<dbReference type="EMBL" id="QLZQ01000005">
    <property type="protein sequence ID" value="RAZ67099.1"/>
    <property type="molecule type" value="Genomic_DNA"/>
</dbReference>
<evidence type="ECO:0000259" key="2">
    <source>
        <dbReference type="Pfam" id="PF07853"/>
    </source>
</evidence>
<dbReference type="InterPro" id="IPR012867">
    <property type="entry name" value="DUF1648"/>
</dbReference>
<evidence type="ECO:0000313" key="4">
    <source>
        <dbReference type="Proteomes" id="UP000251869"/>
    </source>
</evidence>
<reference evidence="3 4" key="1">
    <citation type="submission" date="2018-06" db="EMBL/GenBank/DDBJ databases">
        <title>The draft genome sequences of strains SCU63 and S1.</title>
        <authorList>
            <person name="Gan L."/>
        </authorList>
    </citation>
    <scope>NUCLEOTIDE SEQUENCE [LARGE SCALE GENOMIC DNA]</scope>
    <source>
        <strain evidence="3 4">S1</strain>
    </source>
</reference>